<protein>
    <recommendedName>
        <fullName evidence="7">Dihydroorotate dehydrogenase catalytic domain-containing protein</fullName>
    </recommendedName>
</protein>
<comment type="caution">
    <text evidence="8">The sequence shown here is derived from an EMBL/GenBank/DDBJ whole genome shotgun (WGS) entry which is preliminary data.</text>
</comment>
<accession>A0A9P7YEQ8</accession>
<feature type="domain" description="Dihydroorotate dehydrogenase catalytic" evidence="7">
    <location>
        <begin position="171"/>
        <end position="353"/>
    </location>
</feature>
<gene>
    <name evidence="8" type="ORF">BJ875DRAFT_467699</name>
</gene>
<comment type="pathway">
    <text evidence="2">Pyrimidine metabolism; UMP biosynthesis via de novo pathway.</text>
</comment>
<dbReference type="InterPro" id="IPR050074">
    <property type="entry name" value="DHO_dehydrogenase"/>
</dbReference>
<dbReference type="GO" id="GO:0006207">
    <property type="term" value="P:'de novo' pyrimidine nucleobase biosynthetic process"/>
    <property type="evidence" value="ECO:0007669"/>
    <property type="project" value="TreeGrafter"/>
</dbReference>
<evidence type="ECO:0000313" key="9">
    <source>
        <dbReference type="Proteomes" id="UP000824998"/>
    </source>
</evidence>
<dbReference type="InterPro" id="IPR005720">
    <property type="entry name" value="Dihydroorotate_DH_cat"/>
</dbReference>
<dbReference type="Proteomes" id="UP000824998">
    <property type="component" value="Unassembled WGS sequence"/>
</dbReference>
<evidence type="ECO:0000256" key="3">
    <source>
        <dbReference type="ARBA" id="ARBA00022630"/>
    </source>
</evidence>
<dbReference type="GO" id="GO:0005737">
    <property type="term" value="C:cytoplasm"/>
    <property type="evidence" value="ECO:0007669"/>
    <property type="project" value="InterPro"/>
</dbReference>
<keyword evidence="6" id="KW-0560">Oxidoreductase</keyword>
<keyword evidence="5" id="KW-0665">Pyrimidine biosynthesis</keyword>
<evidence type="ECO:0000256" key="2">
    <source>
        <dbReference type="ARBA" id="ARBA00004725"/>
    </source>
</evidence>
<dbReference type="PANTHER" id="PTHR48109">
    <property type="entry name" value="DIHYDROOROTATE DEHYDROGENASE (QUINONE), MITOCHONDRIAL-RELATED"/>
    <property type="match status" value="1"/>
</dbReference>
<evidence type="ECO:0000256" key="1">
    <source>
        <dbReference type="ARBA" id="ARBA00001917"/>
    </source>
</evidence>
<evidence type="ECO:0000256" key="4">
    <source>
        <dbReference type="ARBA" id="ARBA00022643"/>
    </source>
</evidence>
<evidence type="ECO:0000313" key="8">
    <source>
        <dbReference type="EMBL" id="KAG9232117.1"/>
    </source>
</evidence>
<keyword evidence="9" id="KW-1185">Reference proteome</keyword>
<proteinExistence type="predicted"/>
<dbReference type="InterPro" id="IPR023359">
    <property type="entry name" value="Dihydro_DH_chainA_dom2"/>
</dbReference>
<keyword evidence="3" id="KW-0285">Flavoprotein</keyword>
<dbReference type="AlphaFoldDB" id="A0A9P7YEQ8"/>
<comment type="cofactor">
    <cofactor evidence="1">
        <name>FMN</name>
        <dbReference type="ChEBI" id="CHEBI:58210"/>
    </cofactor>
</comment>
<dbReference type="Pfam" id="PF01180">
    <property type="entry name" value="DHO_dh"/>
    <property type="match status" value="1"/>
</dbReference>
<dbReference type="InterPro" id="IPR013785">
    <property type="entry name" value="Aldolase_TIM"/>
</dbReference>
<sequence>MSSPTAPLDVTPFKISPPLLNSSCPWATTPQHLLRAYLSPHTGAVTTRTSLLKGFDQDLEIHQHTFFSSQSGHSALKALSPETVVSAKDLEGGEIGTSSLNTYGYSPIVFSEYLRYLRGMRDAGYLNGNLKPFIVSVTGSPEEVAECCTRLLKFQNEQGSVESRKGGGGLIVMMEINLSCPNIPDKPPPAYDATSLVEYISAVAKAQLSFAQISSNQERMGLNVGIKTPPYTYSAQFKVLLSALESSAELYGTCPIHFITATNTLGSCLVMDVSGEPALGSANGMGIGGMAGDGLHAISLGNVKTIWTLLDGSEKNSVRNIKIIGVGGVKGKDGFGRMRSVGADAVAVATVYGRIGVGAFCYISGAVVVVGEGMVCKECENLEFRAKNLAYSL</sequence>
<dbReference type="OrthoDB" id="14784at2759"/>
<dbReference type="SUPFAM" id="SSF51395">
    <property type="entry name" value="FMN-linked oxidoreductases"/>
    <property type="match status" value="1"/>
</dbReference>
<evidence type="ECO:0000259" key="7">
    <source>
        <dbReference type="Pfam" id="PF01180"/>
    </source>
</evidence>
<dbReference type="GO" id="GO:0006221">
    <property type="term" value="P:pyrimidine nucleotide biosynthetic process"/>
    <property type="evidence" value="ECO:0007669"/>
    <property type="project" value="UniProtKB-KW"/>
</dbReference>
<keyword evidence="4" id="KW-0288">FMN</keyword>
<organism evidence="8 9">
    <name type="scientific">Amylocarpus encephaloides</name>
    <dbReference type="NCBI Taxonomy" id="45428"/>
    <lineage>
        <taxon>Eukaryota</taxon>
        <taxon>Fungi</taxon>
        <taxon>Dikarya</taxon>
        <taxon>Ascomycota</taxon>
        <taxon>Pezizomycotina</taxon>
        <taxon>Leotiomycetes</taxon>
        <taxon>Helotiales</taxon>
        <taxon>Helotiales incertae sedis</taxon>
        <taxon>Amylocarpus</taxon>
    </lineage>
</organism>
<dbReference type="Gene3D" id="2.30.26.10">
    <property type="entry name" value="Dihydroorotate Dehydrogenase A, chain A, domain 2"/>
    <property type="match status" value="1"/>
</dbReference>
<evidence type="ECO:0000256" key="5">
    <source>
        <dbReference type="ARBA" id="ARBA00022975"/>
    </source>
</evidence>
<dbReference type="PANTHER" id="PTHR48109:SF1">
    <property type="entry name" value="DIHYDROOROTATE DEHYDROGENASE (FUMARATE)"/>
    <property type="match status" value="1"/>
</dbReference>
<dbReference type="GO" id="GO:0004152">
    <property type="term" value="F:dihydroorotate dehydrogenase activity"/>
    <property type="evidence" value="ECO:0007669"/>
    <property type="project" value="TreeGrafter"/>
</dbReference>
<reference evidence="8" key="1">
    <citation type="journal article" date="2021" name="IMA Fungus">
        <title>Genomic characterization of three marine fungi, including Emericellopsis atlantica sp. nov. with signatures of a generalist lifestyle and marine biomass degradation.</title>
        <authorList>
            <person name="Hagestad O.C."/>
            <person name="Hou L."/>
            <person name="Andersen J.H."/>
            <person name="Hansen E.H."/>
            <person name="Altermark B."/>
            <person name="Li C."/>
            <person name="Kuhnert E."/>
            <person name="Cox R.J."/>
            <person name="Crous P.W."/>
            <person name="Spatafora J.W."/>
            <person name="Lail K."/>
            <person name="Amirebrahimi M."/>
            <person name="Lipzen A."/>
            <person name="Pangilinan J."/>
            <person name="Andreopoulos W."/>
            <person name="Hayes R.D."/>
            <person name="Ng V."/>
            <person name="Grigoriev I.V."/>
            <person name="Jackson S.A."/>
            <person name="Sutton T.D.S."/>
            <person name="Dobson A.D.W."/>
            <person name="Rama T."/>
        </authorList>
    </citation>
    <scope>NUCLEOTIDE SEQUENCE</scope>
    <source>
        <strain evidence="8">TRa018bII</strain>
    </source>
</reference>
<dbReference type="Gene3D" id="3.20.20.70">
    <property type="entry name" value="Aldolase class I"/>
    <property type="match status" value="1"/>
</dbReference>
<dbReference type="EMBL" id="MU251564">
    <property type="protein sequence ID" value="KAG9232117.1"/>
    <property type="molecule type" value="Genomic_DNA"/>
</dbReference>
<evidence type="ECO:0000256" key="6">
    <source>
        <dbReference type="ARBA" id="ARBA00023002"/>
    </source>
</evidence>
<name>A0A9P7YEQ8_9HELO</name>